<dbReference type="AlphaFoldDB" id="A0A7W6EFQ5"/>
<organism evidence="2 3">
    <name type="scientific">Aureimonas pseudogalii</name>
    <dbReference type="NCBI Taxonomy" id="1744844"/>
    <lineage>
        <taxon>Bacteria</taxon>
        <taxon>Pseudomonadati</taxon>
        <taxon>Pseudomonadota</taxon>
        <taxon>Alphaproteobacteria</taxon>
        <taxon>Hyphomicrobiales</taxon>
        <taxon>Aurantimonadaceae</taxon>
        <taxon>Aureimonas</taxon>
    </lineage>
</organism>
<protein>
    <submittedName>
        <fullName evidence="2">Uncharacterized protein</fullName>
    </submittedName>
</protein>
<sequence length="165" mass="16743">MRMPPLPSVRPATFGFFVLALGAASLTGAGAAAAQEWRSAGTGAAVRAFYTQGGRPAGIEFACEPGGSIRTLVAGNGARFGGDRDRTLVLSVDGVARVAPVRAEPEPNGGGSRFVRRDPAAALGAFFDQLAKGRELEVAAPAGALRLPLRGSGKAIAALRKSCAP</sequence>
<comment type="caution">
    <text evidence="2">The sequence shown here is derived from an EMBL/GenBank/DDBJ whole genome shotgun (WGS) entry which is preliminary data.</text>
</comment>
<name>A0A7W6EFQ5_9HYPH</name>
<feature type="chain" id="PRO_5031036899" evidence="1">
    <location>
        <begin position="35"/>
        <end position="165"/>
    </location>
</feature>
<dbReference type="RefSeq" id="WP_183199354.1">
    <property type="nucleotide sequence ID" value="NZ_JACIEK010000002.1"/>
</dbReference>
<dbReference type="Proteomes" id="UP000542776">
    <property type="component" value="Unassembled WGS sequence"/>
</dbReference>
<evidence type="ECO:0000256" key="1">
    <source>
        <dbReference type="SAM" id="SignalP"/>
    </source>
</evidence>
<feature type="signal peptide" evidence="1">
    <location>
        <begin position="1"/>
        <end position="34"/>
    </location>
</feature>
<evidence type="ECO:0000313" key="2">
    <source>
        <dbReference type="EMBL" id="MBB3997830.1"/>
    </source>
</evidence>
<keyword evidence="3" id="KW-1185">Reference proteome</keyword>
<accession>A0A7W6EFQ5</accession>
<proteinExistence type="predicted"/>
<keyword evidence="1" id="KW-0732">Signal</keyword>
<gene>
    <name evidence="2" type="ORF">GGR04_001666</name>
</gene>
<dbReference type="EMBL" id="JACIEK010000002">
    <property type="protein sequence ID" value="MBB3997830.1"/>
    <property type="molecule type" value="Genomic_DNA"/>
</dbReference>
<reference evidence="2 3" key="1">
    <citation type="submission" date="2020-08" db="EMBL/GenBank/DDBJ databases">
        <title>Genomic Encyclopedia of Type Strains, Phase IV (KMG-IV): sequencing the most valuable type-strain genomes for metagenomic binning, comparative biology and taxonomic classification.</title>
        <authorList>
            <person name="Goeker M."/>
        </authorList>
    </citation>
    <scope>NUCLEOTIDE SEQUENCE [LARGE SCALE GENOMIC DNA]</scope>
    <source>
        <strain evidence="2 3">DSM 102238</strain>
    </source>
</reference>
<evidence type="ECO:0000313" key="3">
    <source>
        <dbReference type="Proteomes" id="UP000542776"/>
    </source>
</evidence>